<name>A0A139SP90_9GAMM</name>
<dbReference type="Gene3D" id="3.90.1200.10">
    <property type="match status" value="1"/>
</dbReference>
<gene>
    <name evidence="2" type="ORF">AXE65_05430</name>
</gene>
<organism evidence="2 3">
    <name type="scientific">Ventosimonas gracilis</name>
    <dbReference type="NCBI Taxonomy" id="1680762"/>
    <lineage>
        <taxon>Bacteria</taxon>
        <taxon>Pseudomonadati</taxon>
        <taxon>Pseudomonadota</taxon>
        <taxon>Gammaproteobacteria</taxon>
        <taxon>Pseudomonadales</taxon>
        <taxon>Ventosimonadaceae</taxon>
        <taxon>Ventosimonas</taxon>
    </lineage>
</organism>
<feature type="domain" description="Aminoglycoside phosphotransferase" evidence="1">
    <location>
        <begin position="63"/>
        <end position="283"/>
    </location>
</feature>
<keyword evidence="3" id="KW-1185">Reference proteome</keyword>
<dbReference type="PANTHER" id="PTHR43883:SF1">
    <property type="entry name" value="GLUCONOKINASE"/>
    <property type="match status" value="1"/>
</dbReference>
<accession>A0A139SP90</accession>
<dbReference type="InterPro" id="IPR027417">
    <property type="entry name" value="P-loop_NTPase"/>
</dbReference>
<protein>
    <recommendedName>
        <fullName evidence="1">Aminoglycoside phosphotransferase domain-containing protein</fullName>
    </recommendedName>
</protein>
<evidence type="ECO:0000313" key="3">
    <source>
        <dbReference type="Proteomes" id="UP000072660"/>
    </source>
</evidence>
<dbReference type="EMBL" id="LSZO01000184">
    <property type="protein sequence ID" value="KXU36324.1"/>
    <property type="molecule type" value="Genomic_DNA"/>
</dbReference>
<dbReference type="Gene3D" id="3.40.50.300">
    <property type="entry name" value="P-loop containing nucleotide triphosphate hydrolases"/>
    <property type="match status" value="1"/>
</dbReference>
<dbReference type="InterPro" id="IPR052732">
    <property type="entry name" value="Cell-binding_unc_protein"/>
</dbReference>
<dbReference type="PANTHER" id="PTHR43883">
    <property type="entry name" value="SLR0207 PROTEIN"/>
    <property type="match status" value="1"/>
</dbReference>
<dbReference type="InterPro" id="IPR002575">
    <property type="entry name" value="Aminoglycoside_PTrfase"/>
</dbReference>
<proteinExistence type="predicted"/>
<comment type="caution">
    <text evidence="2">The sequence shown here is derived from an EMBL/GenBank/DDBJ whole genome shotgun (WGS) entry which is preliminary data.</text>
</comment>
<dbReference type="InterPro" id="IPR011009">
    <property type="entry name" value="Kinase-like_dom_sf"/>
</dbReference>
<evidence type="ECO:0000313" key="2">
    <source>
        <dbReference type="EMBL" id="KXU36324.1"/>
    </source>
</evidence>
<evidence type="ECO:0000259" key="1">
    <source>
        <dbReference type="Pfam" id="PF01636"/>
    </source>
</evidence>
<dbReference type="Proteomes" id="UP000072660">
    <property type="component" value="Unassembled WGS sequence"/>
</dbReference>
<dbReference type="OrthoDB" id="9810277at2"/>
<dbReference type="Pfam" id="PF01636">
    <property type="entry name" value="APH"/>
    <property type="match status" value="1"/>
</dbReference>
<sequence>MSCTLIAALQNPAVFPHPVTEFKLIETHISWILLTGEFAYKIKKKVDFGFLNFTTLEARKHFCEQELRLNQRLAADLYLEVLPITGSENAPKLGGSGQAIEYGIKMRQFPQQSLLDAVQARGELTLAHIDDLAGQIAGFHYKTPQVSASHPLCSVPAISAPMRQNFAQIEPLLSDQADKTQLAALKAWLEASISRLTPHLAERGANGKVRECHGDLHLGNAILRENGQVALFDCIEFNEEFRLIDQALDAAFLAMDLETRGLQVLSHRFTNAWLEHTGDWQALPLWPLYKAHRALVRAKVGLFCLSQAQDAAQREAILAEYRAYIALAESYSVIPGRFLVILHGLSGSGKSHLARRLADESGALCLRSDVERKRLLGNAQDRYSEQAHTKTYAHLHQLAEAALHAGYPVIIDAAYLKRSERAAARQIAENAAVPWRILACEAPLSLIEQRISQRQQTGVDPSEANWQVVCAQQALIEPLAGDEIALRLDTRQSTGQLLDFLRRSLNF</sequence>
<dbReference type="RefSeq" id="WP_068391907.1">
    <property type="nucleotide sequence ID" value="NZ_LSZO01000184.1"/>
</dbReference>
<dbReference type="SUPFAM" id="SSF56112">
    <property type="entry name" value="Protein kinase-like (PK-like)"/>
    <property type="match status" value="1"/>
</dbReference>
<reference evidence="2 3" key="1">
    <citation type="submission" date="2016-02" db="EMBL/GenBank/DDBJ databases">
        <authorList>
            <person name="Wen L."/>
            <person name="He K."/>
            <person name="Yang H."/>
        </authorList>
    </citation>
    <scope>NUCLEOTIDE SEQUENCE [LARGE SCALE GENOMIC DNA]</scope>
    <source>
        <strain evidence="2 3">CV58</strain>
    </source>
</reference>
<dbReference type="AlphaFoldDB" id="A0A139SP90"/>
<dbReference type="Pfam" id="PF13671">
    <property type="entry name" value="AAA_33"/>
    <property type="match status" value="1"/>
</dbReference>
<dbReference type="SUPFAM" id="SSF52540">
    <property type="entry name" value="P-loop containing nucleoside triphosphate hydrolases"/>
    <property type="match status" value="1"/>
</dbReference>